<dbReference type="InterPro" id="IPR013785">
    <property type="entry name" value="Aldolase_TIM"/>
</dbReference>
<organism evidence="12 13">
    <name type="scientific">Aedoeadaptatus acetigenes</name>
    <dbReference type="NCBI Taxonomy" id="2981723"/>
    <lineage>
        <taxon>Bacteria</taxon>
        <taxon>Bacillati</taxon>
        <taxon>Bacillota</taxon>
        <taxon>Tissierellia</taxon>
        <taxon>Tissierellales</taxon>
        <taxon>Peptoniphilaceae</taxon>
        <taxon>Aedoeadaptatus</taxon>
    </lineage>
</organism>
<dbReference type="InterPro" id="IPR012839">
    <property type="entry name" value="Organic_radical_activase"/>
</dbReference>
<dbReference type="SFLD" id="SFLDF00392">
    <property type="entry name" value="YjjI_activase"/>
    <property type="match status" value="1"/>
</dbReference>
<dbReference type="CDD" id="cd01335">
    <property type="entry name" value="Radical_SAM"/>
    <property type="match status" value="1"/>
</dbReference>
<dbReference type="PROSITE" id="PS01087">
    <property type="entry name" value="RADICAL_ACTIVATING"/>
    <property type="match status" value="1"/>
</dbReference>
<dbReference type="Gene3D" id="3.20.20.70">
    <property type="entry name" value="Aldolase class I"/>
    <property type="match status" value="1"/>
</dbReference>
<dbReference type="InterPro" id="IPR017896">
    <property type="entry name" value="4Fe4S_Fe-S-bd"/>
</dbReference>
<comment type="similarity">
    <text evidence="2">Belongs to the organic radical-activating enzymes family.</text>
</comment>
<dbReference type="PIRSF" id="PIRSF000371">
    <property type="entry name" value="PFL_act_enz"/>
    <property type="match status" value="1"/>
</dbReference>
<keyword evidence="4" id="KW-0949">S-adenosyl-L-methionine</keyword>
<dbReference type="InterPro" id="IPR017900">
    <property type="entry name" value="4Fe4S_Fe_S_CS"/>
</dbReference>
<sequence length="278" mass="30928">MLLVNKLIPMSVVDGPGNRFAIFLQGCNFNCKYCHNPETIHRCIHCGDCVATCPADALNLVDGKVVWDPVKCVDCDKCIATCTHGASPKVRAMDAEDLMKEIESAMPFIEGISVSGGEATLQAKELIPLFQMAKEKGLTALIDSNGGLDFSKGDLNTLLEISDGVMLDVKAWEREDHLRITGRDNEAVKKNLAYLAEQNKIEELRFVLLDSLDNEHTLREAAKVLGESIHTTRAKLISYRHFGVRKEYVDELRAPSREEKDRLMALAKELGFHEVVDI</sequence>
<evidence type="ECO:0000313" key="12">
    <source>
        <dbReference type="EMBL" id="MEQ3354419.1"/>
    </source>
</evidence>
<evidence type="ECO:0000256" key="1">
    <source>
        <dbReference type="ARBA" id="ARBA00001966"/>
    </source>
</evidence>
<reference evidence="12 13" key="1">
    <citation type="submission" date="2024-04" db="EMBL/GenBank/DDBJ databases">
        <title>Human intestinal bacterial collection.</title>
        <authorList>
            <person name="Pauvert C."/>
            <person name="Hitch T.C.A."/>
            <person name="Clavel T."/>
        </authorList>
    </citation>
    <scope>NUCLEOTIDE SEQUENCE [LARGE SCALE GENOMIC DNA]</scope>
    <source>
        <strain evidence="12 13">CLA-SR-H026</strain>
    </source>
</reference>
<protein>
    <submittedName>
        <fullName evidence="12">YjjW family glycine radical enzyme activase</fullName>
    </submittedName>
</protein>
<evidence type="ECO:0000256" key="3">
    <source>
        <dbReference type="ARBA" id="ARBA00022485"/>
    </source>
</evidence>
<dbReference type="Gene3D" id="3.30.70.20">
    <property type="match status" value="1"/>
</dbReference>
<keyword evidence="3" id="KW-0004">4Fe-4S</keyword>
<keyword evidence="5" id="KW-0479">Metal-binding</keyword>
<dbReference type="RefSeq" id="WP_349054684.1">
    <property type="nucleotide sequence ID" value="NZ_JBBNPS010000046.1"/>
</dbReference>
<dbReference type="SFLD" id="SFLDS00029">
    <property type="entry name" value="Radical_SAM"/>
    <property type="match status" value="1"/>
</dbReference>
<dbReference type="InterPro" id="IPR034457">
    <property type="entry name" value="Organic_radical-activating"/>
</dbReference>
<feature type="domain" description="4Fe-4S ferredoxin-type" evidence="10">
    <location>
        <begin position="64"/>
        <end position="92"/>
    </location>
</feature>
<comment type="caution">
    <text evidence="12">The sequence shown here is derived from an EMBL/GenBank/DDBJ whole genome shotgun (WGS) entry which is preliminary data.</text>
</comment>
<keyword evidence="13" id="KW-1185">Reference proteome</keyword>
<dbReference type="Proteomes" id="UP001481872">
    <property type="component" value="Unassembled WGS sequence"/>
</dbReference>
<evidence type="ECO:0000313" key="13">
    <source>
        <dbReference type="Proteomes" id="UP001481872"/>
    </source>
</evidence>
<evidence type="ECO:0000256" key="4">
    <source>
        <dbReference type="ARBA" id="ARBA00022691"/>
    </source>
</evidence>
<evidence type="ECO:0000256" key="7">
    <source>
        <dbReference type="ARBA" id="ARBA00023004"/>
    </source>
</evidence>
<accession>A0ABV1J899</accession>
<evidence type="ECO:0000259" key="11">
    <source>
        <dbReference type="PROSITE" id="PS51918"/>
    </source>
</evidence>
<dbReference type="Pfam" id="PF04055">
    <property type="entry name" value="Radical_SAM"/>
    <property type="match status" value="1"/>
</dbReference>
<comment type="cofactor">
    <cofactor evidence="1">
        <name>[4Fe-4S] cluster</name>
        <dbReference type="ChEBI" id="CHEBI:49883"/>
    </cofactor>
</comment>
<name>A0ABV1J899_9FIRM</name>
<keyword evidence="8" id="KW-0411">Iron-sulfur</keyword>
<evidence type="ECO:0000256" key="6">
    <source>
        <dbReference type="ARBA" id="ARBA00023002"/>
    </source>
</evidence>
<dbReference type="PANTHER" id="PTHR30352">
    <property type="entry name" value="PYRUVATE FORMATE-LYASE-ACTIVATING ENZYME"/>
    <property type="match status" value="1"/>
</dbReference>
<dbReference type="SUPFAM" id="SSF102114">
    <property type="entry name" value="Radical SAM enzymes"/>
    <property type="match status" value="1"/>
</dbReference>
<evidence type="ECO:0000256" key="8">
    <source>
        <dbReference type="ARBA" id="ARBA00023014"/>
    </source>
</evidence>
<proteinExistence type="inferred from homology"/>
<dbReference type="EMBL" id="JBBNPS010000046">
    <property type="protein sequence ID" value="MEQ3354419.1"/>
    <property type="molecule type" value="Genomic_DNA"/>
</dbReference>
<dbReference type="InterPro" id="IPR040074">
    <property type="entry name" value="BssD/PflA/YjjW"/>
</dbReference>
<dbReference type="SFLD" id="SFLDG01066">
    <property type="entry name" value="organic_radical-activating_enz"/>
    <property type="match status" value="1"/>
</dbReference>
<evidence type="ECO:0000256" key="9">
    <source>
        <dbReference type="ARBA" id="ARBA00047365"/>
    </source>
</evidence>
<dbReference type="SUPFAM" id="SSF54862">
    <property type="entry name" value="4Fe-4S ferredoxins"/>
    <property type="match status" value="1"/>
</dbReference>
<dbReference type="SFLD" id="SFLDG01118">
    <property type="entry name" value="activating_enzymes__group_2"/>
    <property type="match status" value="1"/>
</dbReference>
<feature type="domain" description="4Fe-4S ferredoxin-type" evidence="10">
    <location>
        <begin position="31"/>
        <end position="63"/>
    </location>
</feature>
<dbReference type="PANTHER" id="PTHR30352:SF13">
    <property type="entry name" value="GLYCYL-RADICAL ENZYME ACTIVATING ENZYME YJJW-RELATED"/>
    <property type="match status" value="1"/>
</dbReference>
<keyword evidence="7" id="KW-0408">Iron</keyword>
<dbReference type="InterPro" id="IPR007197">
    <property type="entry name" value="rSAM"/>
</dbReference>
<comment type="catalytic activity">
    <reaction evidence="9">
        <text>glycyl-[protein] + reduced [flavodoxin] + S-adenosyl-L-methionine = glycin-2-yl radical-[protein] + semiquinone [flavodoxin] + 5'-deoxyadenosine + L-methionine + H(+)</text>
        <dbReference type="Rhea" id="RHEA:61976"/>
        <dbReference type="Rhea" id="RHEA-COMP:10622"/>
        <dbReference type="Rhea" id="RHEA-COMP:14480"/>
        <dbReference type="Rhea" id="RHEA-COMP:15993"/>
        <dbReference type="Rhea" id="RHEA-COMP:15994"/>
        <dbReference type="ChEBI" id="CHEBI:15378"/>
        <dbReference type="ChEBI" id="CHEBI:17319"/>
        <dbReference type="ChEBI" id="CHEBI:29947"/>
        <dbReference type="ChEBI" id="CHEBI:32722"/>
        <dbReference type="ChEBI" id="CHEBI:57618"/>
        <dbReference type="ChEBI" id="CHEBI:57844"/>
        <dbReference type="ChEBI" id="CHEBI:59789"/>
        <dbReference type="ChEBI" id="CHEBI:140311"/>
    </reaction>
</comment>
<dbReference type="InterPro" id="IPR001989">
    <property type="entry name" value="Radical_activat_CS"/>
</dbReference>
<dbReference type="PROSITE" id="PS51379">
    <property type="entry name" value="4FE4S_FER_2"/>
    <property type="match status" value="2"/>
</dbReference>
<dbReference type="NCBIfam" id="TIGR04041">
    <property type="entry name" value="activase_YjjW"/>
    <property type="match status" value="1"/>
</dbReference>
<gene>
    <name evidence="12" type="ORF">AAA081_08960</name>
</gene>
<dbReference type="PROSITE" id="PS51918">
    <property type="entry name" value="RADICAL_SAM"/>
    <property type="match status" value="1"/>
</dbReference>
<keyword evidence="6" id="KW-0560">Oxidoreductase</keyword>
<evidence type="ECO:0000259" key="10">
    <source>
        <dbReference type="PROSITE" id="PS51379"/>
    </source>
</evidence>
<feature type="domain" description="Radical SAM core" evidence="11">
    <location>
        <begin position="13"/>
        <end position="273"/>
    </location>
</feature>
<evidence type="ECO:0000256" key="2">
    <source>
        <dbReference type="ARBA" id="ARBA00009777"/>
    </source>
</evidence>
<dbReference type="PROSITE" id="PS00198">
    <property type="entry name" value="4FE4S_FER_1"/>
    <property type="match status" value="1"/>
</dbReference>
<dbReference type="InterPro" id="IPR058240">
    <property type="entry name" value="rSAM_sf"/>
</dbReference>
<evidence type="ECO:0000256" key="5">
    <source>
        <dbReference type="ARBA" id="ARBA00022723"/>
    </source>
</evidence>
<dbReference type="InterPro" id="IPR023912">
    <property type="entry name" value="YjjW_bact"/>
</dbReference>